<keyword evidence="2" id="KW-0732">Signal</keyword>
<comment type="caution">
    <text evidence="3">The sequence shown here is derived from an EMBL/GenBank/DDBJ whole genome shotgun (WGS) entry which is preliminary data.</text>
</comment>
<protein>
    <submittedName>
        <fullName evidence="3">Uncharacterized protein</fullName>
    </submittedName>
</protein>
<organism evidence="3 4">
    <name type="scientific">Hibiscus sabdariffa</name>
    <name type="common">roselle</name>
    <dbReference type="NCBI Taxonomy" id="183260"/>
    <lineage>
        <taxon>Eukaryota</taxon>
        <taxon>Viridiplantae</taxon>
        <taxon>Streptophyta</taxon>
        <taxon>Embryophyta</taxon>
        <taxon>Tracheophyta</taxon>
        <taxon>Spermatophyta</taxon>
        <taxon>Magnoliopsida</taxon>
        <taxon>eudicotyledons</taxon>
        <taxon>Gunneridae</taxon>
        <taxon>Pentapetalae</taxon>
        <taxon>rosids</taxon>
        <taxon>malvids</taxon>
        <taxon>Malvales</taxon>
        <taxon>Malvaceae</taxon>
        <taxon>Malvoideae</taxon>
        <taxon>Hibiscus</taxon>
    </lineage>
</organism>
<proteinExistence type="predicted"/>
<evidence type="ECO:0000313" key="4">
    <source>
        <dbReference type="Proteomes" id="UP001472677"/>
    </source>
</evidence>
<evidence type="ECO:0000256" key="2">
    <source>
        <dbReference type="SAM" id="SignalP"/>
    </source>
</evidence>
<feature type="compositionally biased region" description="Basic and acidic residues" evidence="1">
    <location>
        <begin position="107"/>
        <end position="116"/>
    </location>
</feature>
<feature type="region of interest" description="Disordered" evidence="1">
    <location>
        <begin position="107"/>
        <end position="145"/>
    </location>
</feature>
<feature type="chain" id="PRO_5047168232" evidence="2">
    <location>
        <begin position="23"/>
        <end position="247"/>
    </location>
</feature>
<reference evidence="3 4" key="1">
    <citation type="journal article" date="2024" name="G3 (Bethesda)">
        <title>Genome assembly of Hibiscus sabdariffa L. provides insights into metabolisms of medicinal natural products.</title>
        <authorList>
            <person name="Kim T."/>
        </authorList>
    </citation>
    <scope>NUCLEOTIDE SEQUENCE [LARGE SCALE GENOMIC DNA]</scope>
    <source>
        <strain evidence="3">TK-2024</strain>
        <tissue evidence="3">Old leaves</tissue>
    </source>
</reference>
<keyword evidence="4" id="KW-1185">Reference proteome</keyword>
<dbReference type="EMBL" id="JBBPBM010000030">
    <property type="protein sequence ID" value="KAK8535520.1"/>
    <property type="molecule type" value="Genomic_DNA"/>
</dbReference>
<gene>
    <name evidence="3" type="ORF">V6N12_057036</name>
</gene>
<feature type="signal peptide" evidence="2">
    <location>
        <begin position="1"/>
        <end position="22"/>
    </location>
</feature>
<accession>A0ABR2DCT0</accession>
<dbReference type="Proteomes" id="UP001472677">
    <property type="component" value="Unassembled WGS sequence"/>
</dbReference>
<evidence type="ECO:0000313" key="3">
    <source>
        <dbReference type="EMBL" id="KAK8535520.1"/>
    </source>
</evidence>
<sequence length="247" mass="27553">MASFNVFVVLSLHVLLLVSIFATRSLHPLSVPHQAIEDEVKATSPLKKFASLPHHSEQLTKASSLRLRYELCKQIIPFQDDVFDILVGRANDAEEIELLATASVTVDHDRSERHSVPESSSRSGKKTRISVPQGSNIGSESVTPPPQHLATRIYQNLHLRLVVATVAFGTRENVERSWVPVSDPLRPPPCRTIHCSHHRDRRLVLSSATAFTRGLAVQFALDSRWKVRGALPQSSPLFFDVSGRLRH</sequence>
<feature type="compositionally biased region" description="Polar residues" evidence="1">
    <location>
        <begin position="130"/>
        <end position="142"/>
    </location>
</feature>
<evidence type="ECO:0000256" key="1">
    <source>
        <dbReference type="SAM" id="MobiDB-lite"/>
    </source>
</evidence>
<name>A0ABR2DCT0_9ROSI</name>